<organism evidence="3 4">
    <name type="scientific">Purpureocillium lilacinum</name>
    <name type="common">Paecilomyces lilacinus</name>
    <dbReference type="NCBI Taxonomy" id="33203"/>
    <lineage>
        <taxon>Eukaryota</taxon>
        <taxon>Fungi</taxon>
        <taxon>Dikarya</taxon>
        <taxon>Ascomycota</taxon>
        <taxon>Pezizomycotina</taxon>
        <taxon>Sordariomycetes</taxon>
        <taxon>Hypocreomycetidae</taxon>
        <taxon>Hypocreales</taxon>
        <taxon>Ophiocordycipitaceae</taxon>
        <taxon>Purpureocillium</taxon>
    </lineage>
</organism>
<dbReference type="InterPro" id="IPR036703">
    <property type="entry name" value="MOB_kinase_act_sf"/>
</dbReference>
<feature type="region of interest" description="Disordered" evidence="2">
    <location>
        <begin position="229"/>
        <end position="299"/>
    </location>
</feature>
<feature type="binding site" evidence="1">
    <location>
        <position position="696"/>
    </location>
    <ligand>
        <name>Zn(2+)</name>
        <dbReference type="ChEBI" id="CHEBI:29105"/>
    </ligand>
</feature>
<evidence type="ECO:0000256" key="1">
    <source>
        <dbReference type="PIRSR" id="PIRSR605301-1"/>
    </source>
</evidence>
<evidence type="ECO:0000256" key="2">
    <source>
        <dbReference type="SAM" id="MobiDB-lite"/>
    </source>
</evidence>
<dbReference type="AlphaFoldDB" id="A0A2U3DQC1"/>
<feature type="compositionally biased region" description="Polar residues" evidence="2">
    <location>
        <begin position="580"/>
        <end position="592"/>
    </location>
</feature>
<feature type="compositionally biased region" description="Low complexity" evidence="2">
    <location>
        <begin position="554"/>
        <end position="573"/>
    </location>
</feature>
<dbReference type="Proteomes" id="UP000245956">
    <property type="component" value="Unassembled WGS sequence"/>
</dbReference>
<keyword evidence="1" id="KW-0479">Metal-binding</keyword>
<dbReference type="EMBL" id="LCWV01000062">
    <property type="protein sequence ID" value="PWI64435.1"/>
    <property type="molecule type" value="Genomic_DNA"/>
</dbReference>
<dbReference type="PANTHER" id="PTHR22599">
    <property type="entry name" value="MPS ONE BINDER KINASE ACTIVATOR-LIKE MOB"/>
    <property type="match status" value="1"/>
</dbReference>
<feature type="binding site" evidence="1">
    <location>
        <position position="811"/>
    </location>
    <ligand>
        <name>Zn(2+)</name>
        <dbReference type="ChEBI" id="CHEBI:29105"/>
    </ligand>
</feature>
<name>A0A2U3DQC1_PURLI</name>
<feature type="region of interest" description="Disordered" evidence="2">
    <location>
        <begin position="528"/>
        <end position="617"/>
    </location>
</feature>
<gene>
    <name evidence="3" type="ORF">PCL_10446</name>
</gene>
<feature type="binding site" evidence="1">
    <location>
        <position position="806"/>
    </location>
    <ligand>
        <name>Zn(2+)</name>
        <dbReference type="ChEBI" id="CHEBI:29105"/>
    </ligand>
</feature>
<sequence>MDAPYAGSTGSPDSTAHSGQGQGVGPPETAAVSTASGVNGSGPVAAANGANGGAPCATRWAPLWRRPHPKRCPSTCGGDTLIIAASPVSSDSDRLQYEPTRLQLQLPSRNHKLEFCITSTAASPSPSALPAVRLHRPRPRLNAPSTPARVSPTTAGRRLDNRLDSIRLDWDAAIAAAATEVLDPFSALAPVSPPSPHLTSPRLASLDSPLPAAAAAAVASFRPRLHPARPRACLSRPQRLGQSSRRVRAPPRAHRQEPEHHVAVRQPRRLASLSQRNVPATKLHSAPPGPASLLGGPATTPSLPLPLSLPSPTPLDLRLVAVVAPRPRPLPLLSRFCRPPCPTSSRESQCVWVRLLVRGTWVQRGRDDNHRCIITTTTKRASPALCLELSKLRLKLRPGCCPRVQTPPLGVWDGSPPAIRLLASLAAGAADASQKLLRLVRIAPSVQRLLKLSFAPHSTCTNPQWRPVTGDAASRLMPLHPHSVDLDLALRTLPSLRAGLRFNSFRSFAATANSSRVTVPQVIPRRCKFPAPAPGTHHLHHPPLPSRPNARFRGGSSKPPGQQKSPSPSTAGPPAAPSPDNLSQASQSSTNLAPKVPPLPNSPSLAQTIGMDESSGVMSSGDDIINSYHLPRPLPLWVNGQYIKHIVKGNFMTLSARPKTVEQGEWIAHQIVEHYRNLWNFVRVVHEKEDNGTSICNATSCPRMSAGGNHSFTWLNKDREPVELPAYEYMTLMQRWISGKIDDTNIFPTDATGVSYAHNPAITTTPLSQLSNPGDPEWIGKRSGFPEKFIDVCQMIFRQMFRVYAHLYWAHFTEPFYHLNLEKQLNSCFSHFVLTATALDMLRAQELEPMQPLLDIWAANGTFPPESKAYEYANLRAGERLLEMAGVDLESR</sequence>
<evidence type="ECO:0008006" key="5">
    <source>
        <dbReference type="Google" id="ProtNLM"/>
    </source>
</evidence>
<feature type="binding site" evidence="1">
    <location>
        <position position="701"/>
    </location>
    <ligand>
        <name>Zn(2+)</name>
        <dbReference type="ChEBI" id="CHEBI:29105"/>
    </ligand>
</feature>
<dbReference type="SMART" id="SM01388">
    <property type="entry name" value="Mob1_phocein"/>
    <property type="match status" value="1"/>
</dbReference>
<proteinExistence type="predicted"/>
<dbReference type="InterPro" id="IPR005301">
    <property type="entry name" value="MOB_kinase_act_fam"/>
</dbReference>
<dbReference type="Pfam" id="PF03637">
    <property type="entry name" value="Mob1_phocein"/>
    <property type="match status" value="2"/>
</dbReference>
<evidence type="ECO:0000313" key="4">
    <source>
        <dbReference type="Proteomes" id="UP000245956"/>
    </source>
</evidence>
<dbReference type="Gene3D" id="1.20.140.30">
    <property type="entry name" value="MOB kinase activator"/>
    <property type="match status" value="1"/>
</dbReference>
<keyword evidence="1" id="KW-0862">Zinc</keyword>
<protein>
    <recommendedName>
        <fullName evidence="5">Mob1/phocein</fullName>
    </recommendedName>
</protein>
<evidence type="ECO:0000313" key="3">
    <source>
        <dbReference type="EMBL" id="PWI64435.1"/>
    </source>
</evidence>
<accession>A0A2U3DQC1</accession>
<feature type="compositionally biased region" description="Low complexity" evidence="2">
    <location>
        <begin position="35"/>
        <end position="52"/>
    </location>
</feature>
<dbReference type="SUPFAM" id="SSF101152">
    <property type="entry name" value="Mob1/phocein"/>
    <property type="match status" value="1"/>
</dbReference>
<reference evidence="3 4" key="1">
    <citation type="journal article" date="2016" name="Front. Microbiol.">
        <title>Genome and transcriptome sequences reveal the specific parasitism of the nematophagous Purpureocillium lilacinum 36-1.</title>
        <authorList>
            <person name="Xie J."/>
            <person name="Li S."/>
            <person name="Mo C."/>
            <person name="Xiao X."/>
            <person name="Peng D."/>
            <person name="Wang G."/>
            <person name="Xiao Y."/>
        </authorList>
    </citation>
    <scope>NUCLEOTIDE SEQUENCE [LARGE SCALE GENOMIC DNA]</scope>
    <source>
        <strain evidence="3 4">36-1</strain>
    </source>
</reference>
<comment type="caution">
    <text evidence="3">The sequence shown here is derived from an EMBL/GenBank/DDBJ whole genome shotgun (WGS) entry which is preliminary data.</text>
</comment>
<feature type="compositionally biased region" description="Polar residues" evidence="2">
    <location>
        <begin position="8"/>
        <end position="19"/>
    </location>
</feature>
<feature type="region of interest" description="Disordered" evidence="2">
    <location>
        <begin position="1"/>
        <end position="52"/>
    </location>
</feature>